<feature type="transmembrane region" description="Helical" evidence="7">
    <location>
        <begin position="297"/>
        <end position="321"/>
    </location>
</feature>
<dbReference type="CDD" id="cd07346">
    <property type="entry name" value="ABC_6TM_exporters"/>
    <property type="match status" value="1"/>
</dbReference>
<dbReference type="GO" id="GO:0016887">
    <property type="term" value="F:ATP hydrolysis activity"/>
    <property type="evidence" value="ECO:0007669"/>
    <property type="project" value="InterPro"/>
</dbReference>
<evidence type="ECO:0000256" key="1">
    <source>
        <dbReference type="ARBA" id="ARBA00004651"/>
    </source>
</evidence>
<feature type="transmembrane region" description="Helical" evidence="7">
    <location>
        <begin position="264"/>
        <end position="285"/>
    </location>
</feature>
<keyword evidence="11" id="KW-1185">Reference proteome</keyword>
<dbReference type="AlphaFoldDB" id="A0A1G6Q7U2"/>
<dbReference type="PROSITE" id="PS50929">
    <property type="entry name" value="ABC_TM1F"/>
    <property type="match status" value="1"/>
</dbReference>
<dbReference type="SUPFAM" id="SSF90123">
    <property type="entry name" value="ABC transporter transmembrane region"/>
    <property type="match status" value="1"/>
</dbReference>
<keyword evidence="4 10" id="KW-0067">ATP-binding</keyword>
<keyword evidence="6 7" id="KW-0472">Membrane</keyword>
<dbReference type="InterPro" id="IPR003439">
    <property type="entry name" value="ABC_transporter-like_ATP-bd"/>
</dbReference>
<feature type="transmembrane region" description="Helical" evidence="7">
    <location>
        <begin position="75"/>
        <end position="97"/>
    </location>
</feature>
<dbReference type="Proteomes" id="UP000199039">
    <property type="component" value="Unassembled WGS sequence"/>
</dbReference>
<gene>
    <name evidence="10" type="ORF">SAMN05216410_2456</name>
</gene>
<accession>A0A1G6Q7U2</accession>
<dbReference type="PANTHER" id="PTHR24221">
    <property type="entry name" value="ATP-BINDING CASSETTE SUB-FAMILY B"/>
    <property type="match status" value="1"/>
</dbReference>
<name>A0A1G6Q7U2_9MICO</name>
<evidence type="ECO:0000256" key="4">
    <source>
        <dbReference type="ARBA" id="ARBA00022840"/>
    </source>
</evidence>
<dbReference type="InterPro" id="IPR036640">
    <property type="entry name" value="ABC1_TM_sf"/>
</dbReference>
<evidence type="ECO:0000256" key="5">
    <source>
        <dbReference type="ARBA" id="ARBA00022989"/>
    </source>
</evidence>
<evidence type="ECO:0000256" key="3">
    <source>
        <dbReference type="ARBA" id="ARBA00022741"/>
    </source>
</evidence>
<protein>
    <submittedName>
        <fullName evidence="10">ATP-binding cassette, subfamily B</fullName>
    </submittedName>
</protein>
<evidence type="ECO:0000256" key="2">
    <source>
        <dbReference type="ARBA" id="ARBA00022692"/>
    </source>
</evidence>
<dbReference type="InterPro" id="IPR003593">
    <property type="entry name" value="AAA+_ATPase"/>
</dbReference>
<keyword evidence="2 7" id="KW-0812">Transmembrane</keyword>
<dbReference type="InterPro" id="IPR017871">
    <property type="entry name" value="ABC_transporter-like_CS"/>
</dbReference>
<dbReference type="SUPFAM" id="SSF52540">
    <property type="entry name" value="P-loop containing nucleoside triphosphate hydrolases"/>
    <property type="match status" value="1"/>
</dbReference>
<dbReference type="InterPro" id="IPR011527">
    <property type="entry name" value="ABC1_TM_dom"/>
</dbReference>
<evidence type="ECO:0000313" key="10">
    <source>
        <dbReference type="EMBL" id="SDC87964.1"/>
    </source>
</evidence>
<feature type="domain" description="ABC transmembrane type-1" evidence="9">
    <location>
        <begin position="54"/>
        <end position="323"/>
    </location>
</feature>
<evidence type="ECO:0000313" key="11">
    <source>
        <dbReference type="Proteomes" id="UP000199039"/>
    </source>
</evidence>
<reference evidence="10 11" key="1">
    <citation type="submission" date="2016-09" db="EMBL/GenBank/DDBJ databases">
        <authorList>
            <person name="Capua I."/>
            <person name="De Benedictis P."/>
            <person name="Joannis T."/>
            <person name="Lombin L.H."/>
            <person name="Cattoli G."/>
        </authorList>
    </citation>
    <scope>NUCLEOTIDE SEQUENCE [LARGE SCALE GENOMIC DNA]</scope>
    <source>
        <strain evidence="10 11">ISLP-3</strain>
    </source>
</reference>
<dbReference type="FunFam" id="3.40.50.300:FF:000218">
    <property type="entry name" value="Multidrug ABC transporter ATP-binding protein"/>
    <property type="match status" value="1"/>
</dbReference>
<keyword evidence="5 7" id="KW-1133">Transmembrane helix</keyword>
<sequence>MRENGPMTRESAPIEDWYDGAYPARTTAKLFSDQRWRLAGAAAAYAVKHSPVWLMPVLTAEVIDIVVEKRPLSQLWVVAAIMAVVIAQNLPLSVLYIRWLSQSVRTVETNLRMSLARRLQELSIGYHRRMSAGVLQAKIVRDVENVVEASRQTFDSTMGAVSTLAGALVLTAVRTPEFLPVFLVTVPIAAGLVFATRRRMKDRNAAFRKQVEAMSARVSEMTHLIPITRAHALENRELDRLDGTLVGVRDAGIRLDMLNGRFGALAWITFQLLSVACLIGAAWAAYTGTFDLTPGDIVMLSSYFMQLTGSVTVLMNLAPVITKGLESVRSMADVLSEEDIEHNDGKMSVPAVDGRVTFEQVAYQYDDAAAPAISDLTLDVPAGETIALVGPSGSGKSTVLNMVIGFLRPTSGRILVDGQDMAELDLRSYRKHIAVVPQESLLFEGSVRDNVTYGSKDLSDEVVLAALSDANAAGFVEEMGGLHAVIGERGSRLSGGQRQRIAIARALIRNPRVLVLDEATSALDGTSERLVQQALERLMAGRTTFVVAHRLSTIRGADRIAVMENGRIVEVGSHAELVASGGAYAALSTSS</sequence>
<dbReference type="EMBL" id="FMYH01000004">
    <property type="protein sequence ID" value="SDC87964.1"/>
    <property type="molecule type" value="Genomic_DNA"/>
</dbReference>
<keyword evidence="3" id="KW-0547">Nucleotide-binding</keyword>
<dbReference type="InterPro" id="IPR039421">
    <property type="entry name" value="Type_1_exporter"/>
</dbReference>
<proteinExistence type="predicted"/>
<dbReference type="Gene3D" id="3.40.50.300">
    <property type="entry name" value="P-loop containing nucleotide triphosphate hydrolases"/>
    <property type="match status" value="1"/>
</dbReference>
<evidence type="ECO:0000259" key="8">
    <source>
        <dbReference type="PROSITE" id="PS50893"/>
    </source>
</evidence>
<evidence type="ECO:0000259" key="9">
    <source>
        <dbReference type="PROSITE" id="PS50929"/>
    </source>
</evidence>
<dbReference type="SMART" id="SM00382">
    <property type="entry name" value="AAA"/>
    <property type="match status" value="1"/>
</dbReference>
<dbReference type="PROSITE" id="PS50893">
    <property type="entry name" value="ABC_TRANSPORTER_2"/>
    <property type="match status" value="1"/>
</dbReference>
<dbReference type="PANTHER" id="PTHR24221:SF654">
    <property type="entry name" value="ATP-BINDING CASSETTE SUB-FAMILY B MEMBER 6"/>
    <property type="match status" value="1"/>
</dbReference>
<organism evidence="10 11">
    <name type="scientific">Sanguibacter gelidistatuariae</name>
    <dbReference type="NCBI Taxonomy" id="1814289"/>
    <lineage>
        <taxon>Bacteria</taxon>
        <taxon>Bacillati</taxon>
        <taxon>Actinomycetota</taxon>
        <taxon>Actinomycetes</taxon>
        <taxon>Micrococcales</taxon>
        <taxon>Sanguibacteraceae</taxon>
        <taxon>Sanguibacter</taxon>
    </lineage>
</organism>
<dbReference type="GO" id="GO:0140359">
    <property type="term" value="F:ABC-type transporter activity"/>
    <property type="evidence" value="ECO:0007669"/>
    <property type="project" value="InterPro"/>
</dbReference>
<feature type="transmembrane region" description="Helical" evidence="7">
    <location>
        <begin position="178"/>
        <end position="195"/>
    </location>
</feature>
<dbReference type="Pfam" id="PF00005">
    <property type="entry name" value="ABC_tran"/>
    <property type="match status" value="1"/>
</dbReference>
<evidence type="ECO:0000256" key="7">
    <source>
        <dbReference type="SAM" id="Phobius"/>
    </source>
</evidence>
<dbReference type="GO" id="GO:0005886">
    <property type="term" value="C:plasma membrane"/>
    <property type="evidence" value="ECO:0007669"/>
    <property type="project" value="UniProtKB-SubCell"/>
</dbReference>
<dbReference type="InterPro" id="IPR027417">
    <property type="entry name" value="P-loop_NTPase"/>
</dbReference>
<dbReference type="GO" id="GO:0005524">
    <property type="term" value="F:ATP binding"/>
    <property type="evidence" value="ECO:0007669"/>
    <property type="project" value="UniProtKB-KW"/>
</dbReference>
<dbReference type="PROSITE" id="PS00211">
    <property type="entry name" value="ABC_TRANSPORTER_1"/>
    <property type="match status" value="1"/>
</dbReference>
<dbReference type="Gene3D" id="1.20.1560.10">
    <property type="entry name" value="ABC transporter type 1, transmembrane domain"/>
    <property type="match status" value="1"/>
</dbReference>
<feature type="domain" description="ABC transporter" evidence="8">
    <location>
        <begin position="356"/>
        <end position="590"/>
    </location>
</feature>
<dbReference type="Pfam" id="PF00664">
    <property type="entry name" value="ABC_membrane"/>
    <property type="match status" value="1"/>
</dbReference>
<comment type="subcellular location">
    <subcellularLocation>
        <location evidence="1">Cell membrane</location>
        <topology evidence="1">Multi-pass membrane protein</topology>
    </subcellularLocation>
</comment>
<evidence type="ECO:0000256" key="6">
    <source>
        <dbReference type="ARBA" id="ARBA00023136"/>
    </source>
</evidence>
<dbReference type="STRING" id="1814289.SAMN05216410_2456"/>
<dbReference type="GO" id="GO:0034040">
    <property type="term" value="F:ATPase-coupled lipid transmembrane transporter activity"/>
    <property type="evidence" value="ECO:0007669"/>
    <property type="project" value="TreeGrafter"/>
</dbReference>